<name>A0A1S7QAZ5_9HYPH</name>
<evidence type="ECO:0000313" key="4">
    <source>
        <dbReference type="Proteomes" id="UP000191987"/>
    </source>
</evidence>
<proteinExistence type="predicted"/>
<protein>
    <recommendedName>
        <fullName evidence="5">Lipopolysaccharide assembly protein A domain-containing protein</fullName>
    </recommendedName>
</protein>
<evidence type="ECO:0000256" key="2">
    <source>
        <dbReference type="SAM" id="Phobius"/>
    </source>
</evidence>
<reference evidence="3 4" key="1">
    <citation type="submission" date="2016-01" db="EMBL/GenBank/DDBJ databases">
        <authorList>
            <person name="Oliw E.H."/>
        </authorList>
    </citation>
    <scope>NUCLEOTIDE SEQUENCE [LARGE SCALE GENOMIC DNA]</scope>
    <source>
        <strain evidence="3 4">Zutra 3-1</strain>
    </source>
</reference>
<evidence type="ECO:0008006" key="5">
    <source>
        <dbReference type="Google" id="ProtNLM"/>
    </source>
</evidence>
<accession>A0A1S7QAZ5</accession>
<organism evidence="3 4">
    <name type="scientific">Agrobacterium deltaense Zutra 3/1</name>
    <dbReference type="NCBI Taxonomy" id="1183427"/>
    <lineage>
        <taxon>Bacteria</taxon>
        <taxon>Pseudomonadati</taxon>
        <taxon>Pseudomonadota</taxon>
        <taxon>Alphaproteobacteria</taxon>
        <taxon>Hyphomicrobiales</taxon>
        <taxon>Rhizobiaceae</taxon>
        <taxon>Rhizobium/Agrobacterium group</taxon>
        <taxon>Agrobacterium</taxon>
    </lineage>
</organism>
<gene>
    <name evidence="3" type="ORF">AGR7C_Cc260310</name>
</gene>
<dbReference type="Proteomes" id="UP000191987">
    <property type="component" value="Unassembled WGS sequence"/>
</dbReference>
<evidence type="ECO:0000313" key="3">
    <source>
        <dbReference type="EMBL" id="CUX33680.1"/>
    </source>
</evidence>
<evidence type="ECO:0000256" key="1">
    <source>
        <dbReference type="SAM" id="MobiDB-lite"/>
    </source>
</evidence>
<sequence length="122" mass="13482">MPAAMEYCRMSKKIINLIILLPLAIILVILCVANRQSVTLALNPFRPEDGVLSFTAPFFVFLFLAVIFGVLLGSAATWFAQGKHRKRARIEAKEAVRWHDEANRQKAAATGHLPNAGQLPAK</sequence>
<feature type="transmembrane region" description="Helical" evidence="2">
    <location>
        <begin position="59"/>
        <end position="80"/>
    </location>
</feature>
<dbReference type="AlphaFoldDB" id="A0A1S7QAZ5"/>
<keyword evidence="2" id="KW-1133">Transmembrane helix</keyword>
<keyword evidence="2" id="KW-0472">Membrane</keyword>
<dbReference type="EMBL" id="FBWG01000019">
    <property type="protein sequence ID" value="CUX33680.1"/>
    <property type="molecule type" value="Genomic_DNA"/>
</dbReference>
<keyword evidence="2" id="KW-0812">Transmembrane</keyword>
<feature type="region of interest" description="Disordered" evidence="1">
    <location>
        <begin position="100"/>
        <end position="122"/>
    </location>
</feature>